<protein>
    <submittedName>
        <fullName evidence="2">Uncharacterized protein</fullName>
    </submittedName>
</protein>
<evidence type="ECO:0000313" key="2">
    <source>
        <dbReference type="EMBL" id="KAK7358099.1"/>
    </source>
</evidence>
<gene>
    <name evidence="2" type="ORF">VNO77_00020</name>
</gene>
<name>A0AAN9R4W8_CANGL</name>
<proteinExistence type="predicted"/>
<reference evidence="2 3" key="1">
    <citation type="submission" date="2024-01" db="EMBL/GenBank/DDBJ databases">
        <title>The genomes of 5 underutilized Papilionoideae crops provide insights into root nodulation and disease resistanc.</title>
        <authorList>
            <person name="Jiang F."/>
        </authorList>
    </citation>
    <scope>NUCLEOTIDE SEQUENCE [LARGE SCALE GENOMIC DNA]</scope>
    <source>
        <strain evidence="2">LVBAO_FW01</strain>
        <tissue evidence="2">Leaves</tissue>
    </source>
</reference>
<keyword evidence="3" id="KW-1185">Reference proteome</keyword>
<organism evidence="2 3">
    <name type="scientific">Canavalia gladiata</name>
    <name type="common">Sword bean</name>
    <name type="synonym">Dolichos gladiatus</name>
    <dbReference type="NCBI Taxonomy" id="3824"/>
    <lineage>
        <taxon>Eukaryota</taxon>
        <taxon>Viridiplantae</taxon>
        <taxon>Streptophyta</taxon>
        <taxon>Embryophyta</taxon>
        <taxon>Tracheophyta</taxon>
        <taxon>Spermatophyta</taxon>
        <taxon>Magnoliopsida</taxon>
        <taxon>eudicotyledons</taxon>
        <taxon>Gunneridae</taxon>
        <taxon>Pentapetalae</taxon>
        <taxon>rosids</taxon>
        <taxon>fabids</taxon>
        <taxon>Fabales</taxon>
        <taxon>Fabaceae</taxon>
        <taxon>Papilionoideae</taxon>
        <taxon>50 kb inversion clade</taxon>
        <taxon>NPAAA clade</taxon>
        <taxon>indigoferoid/millettioid clade</taxon>
        <taxon>Phaseoleae</taxon>
        <taxon>Canavalia</taxon>
    </lineage>
</organism>
<sequence>MVFVSIIISLILRARPRIIICPTYLLSVLRARNFRAHVLSFLVSLIGMAAPEYWQHAGWFHQNHVSGVSSFLRLRHACFNWIRGYEWLKKHKTGVYKDGGVIYVYGYYVNNNLRKEEIKRYGCTKLTRKDKLQERKEKRRRREGDGGRNRKSDSDE</sequence>
<dbReference type="AlphaFoldDB" id="A0AAN9R4W8"/>
<evidence type="ECO:0000313" key="3">
    <source>
        <dbReference type="Proteomes" id="UP001367508"/>
    </source>
</evidence>
<evidence type="ECO:0000256" key="1">
    <source>
        <dbReference type="SAM" id="MobiDB-lite"/>
    </source>
</evidence>
<accession>A0AAN9R4W8</accession>
<dbReference type="Proteomes" id="UP001367508">
    <property type="component" value="Unassembled WGS sequence"/>
</dbReference>
<feature type="region of interest" description="Disordered" evidence="1">
    <location>
        <begin position="130"/>
        <end position="156"/>
    </location>
</feature>
<dbReference type="EMBL" id="JAYMYQ010000001">
    <property type="protein sequence ID" value="KAK7358099.1"/>
    <property type="molecule type" value="Genomic_DNA"/>
</dbReference>
<comment type="caution">
    <text evidence="2">The sequence shown here is derived from an EMBL/GenBank/DDBJ whole genome shotgun (WGS) entry which is preliminary data.</text>
</comment>